<keyword evidence="2" id="KW-1185">Reference proteome</keyword>
<dbReference type="EMBL" id="MCGT01000005">
    <property type="protein sequence ID" value="ORX59509.1"/>
    <property type="molecule type" value="Genomic_DNA"/>
</dbReference>
<organism evidence="1 2">
    <name type="scientific">Hesseltinella vesiculosa</name>
    <dbReference type="NCBI Taxonomy" id="101127"/>
    <lineage>
        <taxon>Eukaryota</taxon>
        <taxon>Fungi</taxon>
        <taxon>Fungi incertae sedis</taxon>
        <taxon>Mucoromycota</taxon>
        <taxon>Mucoromycotina</taxon>
        <taxon>Mucoromycetes</taxon>
        <taxon>Mucorales</taxon>
        <taxon>Cunninghamellaceae</taxon>
        <taxon>Hesseltinella</taxon>
    </lineage>
</organism>
<dbReference type="Proteomes" id="UP000242146">
    <property type="component" value="Unassembled WGS sequence"/>
</dbReference>
<reference evidence="1 2" key="1">
    <citation type="submission" date="2016-07" db="EMBL/GenBank/DDBJ databases">
        <title>Pervasive Adenine N6-methylation of Active Genes in Fungi.</title>
        <authorList>
            <consortium name="DOE Joint Genome Institute"/>
            <person name="Mondo S.J."/>
            <person name="Dannebaum R.O."/>
            <person name="Kuo R.C."/>
            <person name="Labutti K."/>
            <person name="Haridas S."/>
            <person name="Kuo A."/>
            <person name="Salamov A."/>
            <person name="Ahrendt S.R."/>
            <person name="Lipzen A."/>
            <person name="Sullivan W."/>
            <person name="Andreopoulos W.B."/>
            <person name="Clum A."/>
            <person name="Lindquist E."/>
            <person name="Daum C."/>
            <person name="Ramamoorthy G.K."/>
            <person name="Gryganskyi A."/>
            <person name="Culley D."/>
            <person name="Magnuson J.K."/>
            <person name="James T.Y."/>
            <person name="O'Malley M.A."/>
            <person name="Stajich J.E."/>
            <person name="Spatafora J.W."/>
            <person name="Visel A."/>
            <person name="Grigoriev I.V."/>
        </authorList>
    </citation>
    <scope>NUCLEOTIDE SEQUENCE [LARGE SCALE GENOMIC DNA]</scope>
    <source>
        <strain evidence="1 2">NRRL 3301</strain>
    </source>
</reference>
<comment type="caution">
    <text evidence="1">The sequence shown here is derived from an EMBL/GenBank/DDBJ whole genome shotgun (WGS) entry which is preliminary data.</text>
</comment>
<name>A0A1X2GQX2_9FUNG</name>
<protein>
    <submittedName>
        <fullName evidence="1">Uncharacterized protein</fullName>
    </submittedName>
</protein>
<gene>
    <name evidence="1" type="ORF">DM01DRAFT_1187382</name>
</gene>
<evidence type="ECO:0000313" key="1">
    <source>
        <dbReference type="EMBL" id="ORX59509.1"/>
    </source>
</evidence>
<evidence type="ECO:0000313" key="2">
    <source>
        <dbReference type="Proteomes" id="UP000242146"/>
    </source>
</evidence>
<dbReference type="AlphaFoldDB" id="A0A1X2GQX2"/>
<accession>A0A1X2GQX2</accession>
<proteinExistence type="predicted"/>
<sequence length="69" mass="7990">MISPRNQQILLILHLSVFGRPESMAIASELKQGNSESYKVYYETDLKRMFLFFAGPYATETIEVARIYL</sequence>